<dbReference type="Proteomes" id="UP000184172">
    <property type="component" value="Unassembled WGS sequence"/>
</dbReference>
<keyword evidence="3" id="KW-1185">Reference proteome</keyword>
<keyword evidence="1" id="KW-0472">Membrane</keyword>
<dbReference type="AlphaFoldDB" id="A0A1M6LJG5"/>
<name>A0A1M6LJG5_9FLAO</name>
<reference evidence="3" key="1">
    <citation type="submission" date="2016-11" db="EMBL/GenBank/DDBJ databases">
        <authorList>
            <person name="Varghese N."/>
            <person name="Submissions S."/>
        </authorList>
    </citation>
    <scope>NUCLEOTIDE SEQUENCE [LARGE SCALE GENOMIC DNA]</scope>
    <source>
        <strain evidence="3">DSM 26349</strain>
    </source>
</reference>
<feature type="transmembrane region" description="Helical" evidence="1">
    <location>
        <begin position="102"/>
        <end position="120"/>
    </location>
</feature>
<dbReference type="InterPro" id="IPR025962">
    <property type="entry name" value="SdpI/YhfL"/>
</dbReference>
<organism evidence="2 3">
    <name type="scientific">Aequorivita viscosa</name>
    <dbReference type="NCBI Taxonomy" id="797419"/>
    <lineage>
        <taxon>Bacteria</taxon>
        <taxon>Pseudomonadati</taxon>
        <taxon>Bacteroidota</taxon>
        <taxon>Flavobacteriia</taxon>
        <taxon>Flavobacteriales</taxon>
        <taxon>Flavobacteriaceae</taxon>
        <taxon>Aequorivita</taxon>
    </lineage>
</organism>
<evidence type="ECO:0000313" key="3">
    <source>
        <dbReference type="Proteomes" id="UP000184172"/>
    </source>
</evidence>
<proteinExistence type="predicted"/>
<evidence type="ECO:0000313" key="2">
    <source>
        <dbReference type="EMBL" id="SHJ71299.1"/>
    </source>
</evidence>
<dbReference type="EMBL" id="FQYV01000023">
    <property type="protein sequence ID" value="SHJ71299.1"/>
    <property type="molecule type" value="Genomic_DNA"/>
</dbReference>
<keyword evidence="1" id="KW-0812">Transmembrane</keyword>
<feature type="transmembrane region" description="Helical" evidence="1">
    <location>
        <begin position="24"/>
        <end position="45"/>
    </location>
</feature>
<dbReference type="STRING" id="797419.SAMN05216556_10120"/>
<sequence>MVLSTIFFNHPYSKLKIMETLKTLLVVPLLSGAIFILAGLIMFVFPPKNINGLYGYRTSNSMKSQERWEFAQKYSSLEMMKFGGILMLTSILGFIIEPNGDTPMVIGLGLMIAMVIVLLIRVEKALKKRFPE</sequence>
<keyword evidence="1" id="KW-1133">Transmembrane helix</keyword>
<accession>A0A1M6LJG5</accession>
<protein>
    <submittedName>
        <fullName evidence="2">SdpI/YhfL protein family protein</fullName>
    </submittedName>
</protein>
<evidence type="ECO:0000256" key="1">
    <source>
        <dbReference type="SAM" id="Phobius"/>
    </source>
</evidence>
<gene>
    <name evidence="2" type="ORF">SAMN04487908_12352</name>
</gene>
<dbReference type="Pfam" id="PF13630">
    <property type="entry name" value="SdpI"/>
    <property type="match status" value="1"/>
</dbReference>